<evidence type="ECO:0000313" key="7">
    <source>
        <dbReference type="EMBL" id="MFC5658265.1"/>
    </source>
</evidence>
<keyword evidence="3" id="KW-0132">Cell division</keyword>
<evidence type="ECO:0000256" key="4">
    <source>
        <dbReference type="ARBA" id="ARBA00022969"/>
    </source>
</evidence>
<comment type="subcellular location">
    <subcellularLocation>
        <location evidence="1">Cell septum</location>
    </subcellularLocation>
</comment>
<dbReference type="EMBL" id="JBHSOE010000041">
    <property type="protein sequence ID" value="MFC5658265.1"/>
    <property type="molecule type" value="Genomic_DNA"/>
</dbReference>
<dbReference type="Pfam" id="PF04686">
    <property type="entry name" value="SsgA"/>
    <property type="match status" value="1"/>
</dbReference>
<keyword evidence="6" id="KW-0131">Cell cycle</keyword>
<evidence type="ECO:0000313" key="8">
    <source>
        <dbReference type="Proteomes" id="UP001596065"/>
    </source>
</evidence>
<organism evidence="7 8">
    <name type="scientific">Streptomyces nogalater</name>
    <dbReference type="NCBI Taxonomy" id="38314"/>
    <lineage>
        <taxon>Bacteria</taxon>
        <taxon>Bacillati</taxon>
        <taxon>Actinomycetota</taxon>
        <taxon>Actinomycetes</taxon>
        <taxon>Kitasatosporales</taxon>
        <taxon>Streptomycetaceae</taxon>
        <taxon>Streptomyces</taxon>
    </lineage>
</organism>
<sequence length="152" mass="16959">MNPHPLPEEGVRPPDGVVALTVTTNLVMSRTEAVPLAVRFSYDRLHPFTVLLDMPRPGGGGSARWSFARELLQSGMHRPSGEGDVRVWPPCRCNNRADVRLFLRDGTGSALLDVPSQPLREWLVRTWEAVPPGEENAWIDWDTLVGRLLGDR</sequence>
<keyword evidence="8" id="KW-1185">Reference proteome</keyword>
<dbReference type="InterPro" id="IPR006776">
    <property type="entry name" value="SsgB"/>
</dbReference>
<reference evidence="8" key="1">
    <citation type="journal article" date="2019" name="Int. J. Syst. Evol. Microbiol.">
        <title>The Global Catalogue of Microorganisms (GCM) 10K type strain sequencing project: providing services to taxonomists for standard genome sequencing and annotation.</title>
        <authorList>
            <consortium name="The Broad Institute Genomics Platform"/>
            <consortium name="The Broad Institute Genome Sequencing Center for Infectious Disease"/>
            <person name="Wu L."/>
            <person name="Ma J."/>
        </authorList>
    </citation>
    <scope>NUCLEOTIDE SEQUENCE [LARGE SCALE GENOMIC DNA]</scope>
    <source>
        <strain evidence="8">KCTC 5701</strain>
    </source>
</reference>
<dbReference type="Gene3D" id="2.30.31.20">
    <property type="entry name" value="Sporulation-specific cell division protein SsgB"/>
    <property type="match status" value="1"/>
</dbReference>
<comment type="caution">
    <text evidence="7">The sequence shown here is derived from an EMBL/GenBank/DDBJ whole genome shotgun (WGS) entry which is preliminary data.</text>
</comment>
<evidence type="ECO:0000256" key="1">
    <source>
        <dbReference type="ARBA" id="ARBA00004431"/>
    </source>
</evidence>
<evidence type="ECO:0000256" key="2">
    <source>
        <dbReference type="ARBA" id="ARBA00009323"/>
    </source>
</evidence>
<accession>A0ABW0WKV7</accession>
<gene>
    <name evidence="7" type="ORF">ACFP3J_22595</name>
</gene>
<dbReference type="Proteomes" id="UP001596065">
    <property type="component" value="Unassembled WGS sequence"/>
</dbReference>
<dbReference type="RefSeq" id="WP_344352285.1">
    <property type="nucleotide sequence ID" value="NZ_BAAASM010000057.1"/>
</dbReference>
<keyword evidence="5" id="KW-0717">Septation</keyword>
<evidence type="ECO:0000256" key="5">
    <source>
        <dbReference type="ARBA" id="ARBA00023210"/>
    </source>
</evidence>
<evidence type="ECO:0000256" key="3">
    <source>
        <dbReference type="ARBA" id="ARBA00022618"/>
    </source>
</evidence>
<name>A0ABW0WKV7_STRNO</name>
<comment type="similarity">
    <text evidence="2">Belongs to the SsgA family.</text>
</comment>
<dbReference type="InterPro" id="IPR038658">
    <property type="entry name" value="SsgB_sf"/>
</dbReference>
<evidence type="ECO:0000256" key="6">
    <source>
        <dbReference type="ARBA" id="ARBA00023306"/>
    </source>
</evidence>
<proteinExistence type="inferred from homology"/>
<protein>
    <submittedName>
        <fullName evidence="7">SsgA family sporulation/cell division regulator</fullName>
    </submittedName>
</protein>
<keyword evidence="4" id="KW-0749">Sporulation</keyword>